<evidence type="ECO:0000259" key="3">
    <source>
        <dbReference type="PROSITE" id="PS50158"/>
    </source>
</evidence>
<evidence type="ECO:0000313" key="5">
    <source>
        <dbReference type="Proteomes" id="UP000683417"/>
    </source>
</evidence>
<protein>
    <submittedName>
        <fullName evidence="4">BgTH12-01889</fullName>
    </submittedName>
</protein>
<keyword evidence="1" id="KW-0862">Zinc</keyword>
<gene>
    <name evidence="4" type="ORF">BGTH12_LOCUS2997</name>
</gene>
<name>A0A9W4GDJ7_BLUGR</name>
<dbReference type="PROSITE" id="PS50158">
    <property type="entry name" value="ZF_CCHC"/>
    <property type="match status" value="1"/>
</dbReference>
<evidence type="ECO:0000256" key="1">
    <source>
        <dbReference type="PROSITE-ProRule" id="PRU00047"/>
    </source>
</evidence>
<feature type="compositionally biased region" description="Acidic residues" evidence="2">
    <location>
        <begin position="401"/>
        <end position="412"/>
    </location>
</feature>
<accession>A0A9W4GDJ7</accession>
<dbReference type="GO" id="GO:0003676">
    <property type="term" value="F:nucleic acid binding"/>
    <property type="evidence" value="ECO:0007669"/>
    <property type="project" value="InterPro"/>
</dbReference>
<feature type="compositionally biased region" description="Polar residues" evidence="2">
    <location>
        <begin position="24"/>
        <end position="41"/>
    </location>
</feature>
<dbReference type="GO" id="GO:0008270">
    <property type="term" value="F:zinc ion binding"/>
    <property type="evidence" value="ECO:0007669"/>
    <property type="project" value="UniProtKB-KW"/>
</dbReference>
<sequence>MAERMDRIEITMYEIKTSLKAIQPRNQSGKLAMSEASNLTTRPEKGKAPARPDTYPPVDSTNVTSKPEPYSIVLTPGEKFVKEAWPQALLAHEVNHEAYTSIKNKVIIRPELRLDKANSTVFSKLAEIQSVFRIALVPYWYWPQRLCLDMKEDFQCTRVWAEENPATTWPLLLEAIFKTMQRLDVLHSPRTIFSRLAARDGEDVKSFTTRIRECYYGLSKQDRGSNTTRDTLSDITKTYLPHIWTHLQPMMVGRSNSDGVKLLVQIATRISKWPAQANLCVSAYTNSSSKLMISDPRQNQPLVFPIQEKADMTSPKLECSFPVRDGSCAICKKMGHWARECPKNNYTKQVPPHYKQDTGKGKYGNFKKKFSALLDKSRNQKQPQHIGRPGNRGTYLINSIDPEETSGDYDNADCFPTDDELEKFFDELEEEHPVE</sequence>
<keyword evidence="1" id="KW-0863">Zinc-finger</keyword>
<feature type="region of interest" description="Disordered" evidence="2">
    <location>
        <begin position="24"/>
        <end position="64"/>
    </location>
</feature>
<dbReference type="AlphaFoldDB" id="A0A9W4GDJ7"/>
<dbReference type="Proteomes" id="UP000683417">
    <property type="component" value="Unassembled WGS sequence"/>
</dbReference>
<evidence type="ECO:0000313" key="4">
    <source>
        <dbReference type="EMBL" id="CAD6501639.1"/>
    </source>
</evidence>
<dbReference type="SMART" id="SM00343">
    <property type="entry name" value="ZnF_C2HC"/>
    <property type="match status" value="1"/>
</dbReference>
<feature type="region of interest" description="Disordered" evidence="2">
    <location>
        <begin position="377"/>
        <end position="412"/>
    </location>
</feature>
<comment type="caution">
    <text evidence="4">The sequence shown here is derived from an EMBL/GenBank/DDBJ whole genome shotgun (WGS) entry which is preliminary data.</text>
</comment>
<keyword evidence="1" id="KW-0479">Metal-binding</keyword>
<dbReference type="EMBL" id="CAJHIT010000005">
    <property type="protein sequence ID" value="CAD6501639.1"/>
    <property type="molecule type" value="Genomic_DNA"/>
</dbReference>
<feature type="domain" description="CCHC-type" evidence="3">
    <location>
        <begin position="328"/>
        <end position="343"/>
    </location>
</feature>
<dbReference type="InterPro" id="IPR001878">
    <property type="entry name" value="Znf_CCHC"/>
</dbReference>
<proteinExistence type="predicted"/>
<organism evidence="4 5">
    <name type="scientific">Blumeria graminis f. sp. triticale</name>
    <dbReference type="NCBI Taxonomy" id="1689686"/>
    <lineage>
        <taxon>Eukaryota</taxon>
        <taxon>Fungi</taxon>
        <taxon>Dikarya</taxon>
        <taxon>Ascomycota</taxon>
        <taxon>Pezizomycotina</taxon>
        <taxon>Leotiomycetes</taxon>
        <taxon>Erysiphales</taxon>
        <taxon>Erysiphaceae</taxon>
        <taxon>Blumeria</taxon>
    </lineage>
</organism>
<evidence type="ECO:0000256" key="2">
    <source>
        <dbReference type="SAM" id="MobiDB-lite"/>
    </source>
</evidence>
<dbReference type="Pfam" id="PF00098">
    <property type="entry name" value="zf-CCHC"/>
    <property type="match status" value="1"/>
</dbReference>
<reference evidence="4" key="1">
    <citation type="submission" date="2020-10" db="EMBL/GenBank/DDBJ databases">
        <authorList>
            <person name="Muller C M."/>
        </authorList>
    </citation>
    <scope>NUCLEOTIDE SEQUENCE</scope>
    <source>
        <strain evidence="4">THUN-12</strain>
    </source>
</reference>